<keyword evidence="2" id="KW-1185">Reference proteome</keyword>
<dbReference type="AlphaFoldDB" id="A0A1T4TQU7"/>
<evidence type="ECO:0000313" key="1">
    <source>
        <dbReference type="EMBL" id="SKA42835.1"/>
    </source>
</evidence>
<proteinExistence type="predicted"/>
<sequence>MIDEADIRIGNYVSYFDYNMEESVFVVEGVLDGYIYNSGLPRSKISCEKANPVLLDLYQLIKFDFIRGVPEEGEDENIYSLKYNRLNSLHIRYEKGCFQPVTESPAGFVPYGRPLVHVHQLQNLFHALSRDELTL</sequence>
<reference evidence="2" key="1">
    <citation type="submission" date="2017-02" db="EMBL/GenBank/DDBJ databases">
        <authorList>
            <person name="Varghese N."/>
            <person name="Submissions S."/>
        </authorList>
    </citation>
    <scope>NUCLEOTIDE SEQUENCE [LARGE SCALE GENOMIC DNA]</scope>
    <source>
        <strain evidence="2">DSM 22224</strain>
    </source>
</reference>
<dbReference type="STRING" id="634771.SAMN04488128_10630"/>
<name>A0A1T4TQU7_9BACT</name>
<dbReference type="Proteomes" id="UP000190367">
    <property type="component" value="Unassembled WGS sequence"/>
</dbReference>
<protein>
    <submittedName>
        <fullName evidence="1">Uncharacterized protein</fullName>
    </submittedName>
</protein>
<accession>A0A1T4TQU7</accession>
<organism evidence="1 2">
    <name type="scientific">Chitinophaga eiseniae</name>
    <dbReference type="NCBI Taxonomy" id="634771"/>
    <lineage>
        <taxon>Bacteria</taxon>
        <taxon>Pseudomonadati</taxon>
        <taxon>Bacteroidota</taxon>
        <taxon>Chitinophagia</taxon>
        <taxon>Chitinophagales</taxon>
        <taxon>Chitinophagaceae</taxon>
        <taxon>Chitinophaga</taxon>
    </lineage>
</organism>
<dbReference type="EMBL" id="FUWZ01000006">
    <property type="protein sequence ID" value="SKA42835.1"/>
    <property type="molecule type" value="Genomic_DNA"/>
</dbReference>
<gene>
    <name evidence="1" type="ORF">SAMN04488128_10630</name>
</gene>
<dbReference type="RefSeq" id="WP_078672405.1">
    <property type="nucleotide sequence ID" value="NZ_FUWZ01000006.1"/>
</dbReference>
<dbReference type="OrthoDB" id="956134at2"/>
<evidence type="ECO:0000313" key="2">
    <source>
        <dbReference type="Proteomes" id="UP000190367"/>
    </source>
</evidence>